<name>A0AAQ3QQS0_9LILI</name>
<proteinExistence type="predicted"/>
<dbReference type="SUPFAM" id="SSF56672">
    <property type="entry name" value="DNA/RNA polymerases"/>
    <property type="match status" value="1"/>
</dbReference>
<dbReference type="InterPro" id="IPR000477">
    <property type="entry name" value="RT_dom"/>
</dbReference>
<organism evidence="2 3">
    <name type="scientific">Canna indica</name>
    <name type="common">Indian-shot</name>
    <dbReference type="NCBI Taxonomy" id="4628"/>
    <lineage>
        <taxon>Eukaryota</taxon>
        <taxon>Viridiplantae</taxon>
        <taxon>Streptophyta</taxon>
        <taxon>Embryophyta</taxon>
        <taxon>Tracheophyta</taxon>
        <taxon>Spermatophyta</taxon>
        <taxon>Magnoliopsida</taxon>
        <taxon>Liliopsida</taxon>
        <taxon>Zingiberales</taxon>
        <taxon>Cannaceae</taxon>
        <taxon>Canna</taxon>
    </lineage>
</organism>
<keyword evidence="3" id="KW-1185">Reference proteome</keyword>
<dbReference type="Pfam" id="PF00078">
    <property type="entry name" value="RVT_1"/>
    <property type="match status" value="1"/>
</dbReference>
<sequence length="133" mass="15053">MKFHEIVRKWLQACLSSAMFFCSINGQKSSGFTSKKGVRQGDPLSPYIFIIMQDMLSRILNKFSENGYIKCFNYKGMKLSHLAFADDILIVIKGNLKNCSNVMKAISLYCSLTDQRINNAKSKFTSLCSARTI</sequence>
<dbReference type="AlphaFoldDB" id="A0AAQ3QQS0"/>
<evidence type="ECO:0000313" key="2">
    <source>
        <dbReference type="EMBL" id="WOL17010.1"/>
    </source>
</evidence>
<feature type="domain" description="Reverse transcriptase" evidence="1">
    <location>
        <begin position="6"/>
        <end position="125"/>
    </location>
</feature>
<dbReference type="PANTHER" id="PTHR31635:SF196">
    <property type="entry name" value="REVERSE TRANSCRIPTASE DOMAIN-CONTAINING PROTEIN-RELATED"/>
    <property type="match status" value="1"/>
</dbReference>
<protein>
    <recommendedName>
        <fullName evidence="1">Reverse transcriptase domain-containing protein</fullName>
    </recommendedName>
</protein>
<evidence type="ECO:0000313" key="3">
    <source>
        <dbReference type="Proteomes" id="UP001327560"/>
    </source>
</evidence>
<reference evidence="2 3" key="1">
    <citation type="submission" date="2023-10" db="EMBL/GenBank/DDBJ databases">
        <title>Chromosome-scale genome assembly provides insights into flower coloration mechanisms of Canna indica.</title>
        <authorList>
            <person name="Li C."/>
        </authorList>
    </citation>
    <scope>NUCLEOTIDE SEQUENCE [LARGE SCALE GENOMIC DNA]</scope>
    <source>
        <tissue evidence="2">Flower</tissue>
    </source>
</reference>
<dbReference type="InterPro" id="IPR043502">
    <property type="entry name" value="DNA/RNA_pol_sf"/>
</dbReference>
<dbReference type="PANTHER" id="PTHR31635">
    <property type="entry name" value="REVERSE TRANSCRIPTASE DOMAIN-CONTAINING PROTEIN-RELATED"/>
    <property type="match status" value="1"/>
</dbReference>
<accession>A0AAQ3QQS0</accession>
<evidence type="ECO:0000259" key="1">
    <source>
        <dbReference type="Pfam" id="PF00078"/>
    </source>
</evidence>
<dbReference type="Proteomes" id="UP001327560">
    <property type="component" value="Chromosome 8"/>
</dbReference>
<gene>
    <name evidence="2" type="ORF">Cni_G25798</name>
</gene>
<dbReference type="EMBL" id="CP136897">
    <property type="protein sequence ID" value="WOL17010.1"/>
    <property type="molecule type" value="Genomic_DNA"/>
</dbReference>